<protein>
    <submittedName>
        <fullName evidence="1">Uncharacterized protein</fullName>
    </submittedName>
</protein>
<accession>A0A5Q5BFJ0</accession>
<evidence type="ECO:0000313" key="1">
    <source>
        <dbReference type="EMBL" id="ABG06958.1"/>
    </source>
</evidence>
<dbReference type="AlphaFoldDB" id="A0A5Q5BFJ0"/>
<name>A0A5Q5BFJ0_MYCSS</name>
<reference evidence="1" key="1">
    <citation type="submission" date="2006-06" db="EMBL/GenBank/DDBJ databases">
        <title>Complete sequence of chromosome of Mycobacterium sp. MCS.</title>
        <authorList>
            <consortium name="US DOE Joint Genome Institute"/>
            <person name="Copeland A."/>
            <person name="Lucas S."/>
            <person name="Lapidus A."/>
            <person name="Barry K."/>
            <person name="Detter J.C."/>
            <person name="Glavina del Rio T."/>
            <person name="Hammon N."/>
            <person name="Israni S."/>
            <person name="Dalin E."/>
            <person name="Tice H."/>
            <person name="Pitluck S."/>
            <person name="Martinez M."/>
            <person name="Schmutz J."/>
            <person name="Larimer F."/>
            <person name="Land M."/>
            <person name="Hauser L."/>
            <person name="Kyrpides N."/>
            <person name="Kim E."/>
            <person name="Miller C.D."/>
            <person name="Hughes J.E."/>
            <person name="Anderson A.J."/>
            <person name="Sims R.C."/>
            <person name="Richardson P."/>
        </authorList>
    </citation>
    <scope>NUCLEOTIDE SEQUENCE [LARGE SCALE GENOMIC DNA]</scope>
    <source>
        <strain evidence="1">MCS</strain>
    </source>
</reference>
<sequence>MREATGRATVRDVRYRGFSMRSDVQVRATSIRLRLVLARREPPGQFDFQHPVRIQMDLVDLREPPRVWIVCGRIGRLVSATAGH</sequence>
<dbReference type="KEGG" id="mmc:Mmcs_0841"/>
<proteinExistence type="predicted"/>
<dbReference type="EMBL" id="CP000384">
    <property type="protein sequence ID" value="ABG06958.1"/>
    <property type="molecule type" value="Genomic_DNA"/>
</dbReference>
<organism evidence="1">
    <name type="scientific">Mycobacterium sp. (strain MCS)</name>
    <dbReference type="NCBI Taxonomy" id="164756"/>
    <lineage>
        <taxon>Bacteria</taxon>
        <taxon>Bacillati</taxon>
        <taxon>Actinomycetota</taxon>
        <taxon>Actinomycetes</taxon>
        <taxon>Mycobacteriales</taxon>
        <taxon>Mycobacteriaceae</taxon>
        <taxon>Mycobacterium</taxon>
    </lineage>
</organism>
<gene>
    <name evidence="1" type="ordered locus">Mmcs_0841</name>
</gene>